<dbReference type="PANTHER" id="PTHR33993">
    <property type="entry name" value="GLYOXALASE-RELATED"/>
    <property type="match status" value="1"/>
</dbReference>
<dbReference type="AlphaFoldDB" id="A0A840Y7Z7"/>
<reference evidence="2 3" key="1">
    <citation type="submission" date="2020-08" db="EMBL/GenBank/DDBJ databases">
        <title>Genomic Encyclopedia of Type Strains, Phase IV (KMG-IV): sequencing the most valuable type-strain genomes for metagenomic binning, comparative biology and taxonomic classification.</title>
        <authorList>
            <person name="Goeker M."/>
        </authorList>
    </citation>
    <scope>NUCLEOTIDE SEQUENCE [LARGE SCALE GENOMIC DNA]</scope>
    <source>
        <strain evidence="2 3">DSM 26736</strain>
    </source>
</reference>
<dbReference type="EMBL" id="JACIJF010000001">
    <property type="protein sequence ID" value="MBB5709417.1"/>
    <property type="molecule type" value="Genomic_DNA"/>
</dbReference>
<dbReference type="InterPro" id="IPR029068">
    <property type="entry name" value="Glyas_Bleomycin-R_OHBP_Dase"/>
</dbReference>
<feature type="domain" description="VOC" evidence="1">
    <location>
        <begin position="3"/>
        <end position="110"/>
    </location>
</feature>
<comment type="caution">
    <text evidence="2">The sequence shown here is derived from an EMBL/GenBank/DDBJ whole genome shotgun (WGS) entry which is preliminary data.</text>
</comment>
<evidence type="ECO:0000313" key="3">
    <source>
        <dbReference type="Proteomes" id="UP000527143"/>
    </source>
</evidence>
<evidence type="ECO:0000313" key="2">
    <source>
        <dbReference type="EMBL" id="MBB5709417.1"/>
    </source>
</evidence>
<dbReference type="Pfam" id="PF00903">
    <property type="entry name" value="Glyoxalase"/>
    <property type="match status" value="1"/>
</dbReference>
<protein>
    <recommendedName>
        <fullName evidence="1">VOC domain-containing protein</fullName>
    </recommendedName>
</protein>
<name>A0A840Y7Z7_9SPHN</name>
<proteinExistence type="predicted"/>
<dbReference type="Gene3D" id="3.10.180.10">
    <property type="entry name" value="2,3-Dihydroxybiphenyl 1,2-Dioxygenase, domain 1"/>
    <property type="match status" value="1"/>
</dbReference>
<dbReference type="CDD" id="cd07247">
    <property type="entry name" value="SgaA_N_like"/>
    <property type="match status" value="1"/>
</dbReference>
<dbReference type="SUPFAM" id="SSF54593">
    <property type="entry name" value="Glyoxalase/Bleomycin resistance protein/Dihydroxybiphenyl dioxygenase"/>
    <property type="match status" value="1"/>
</dbReference>
<sequence length="112" mass="11881">MARISYVELPVTGTAPARDFYAQAFGWNFTDFSPNYAATTGGDVDLGLNGSDDQAITQVLVLVEVQDLEAALAKVEAAGGEIVVPVFAYPGGRRFHFRDPAGNVLGVFVNEG</sequence>
<dbReference type="Proteomes" id="UP000527143">
    <property type="component" value="Unassembled WGS sequence"/>
</dbReference>
<dbReference type="RefSeq" id="WP_184084084.1">
    <property type="nucleotide sequence ID" value="NZ_JACIJF010000001.1"/>
</dbReference>
<dbReference type="PANTHER" id="PTHR33993:SF1">
    <property type="entry name" value="GLYOXALASE FAMILY PROTEIN"/>
    <property type="match status" value="1"/>
</dbReference>
<organism evidence="2 3">
    <name type="scientific">Sphingomonas xinjiangensis</name>
    <dbReference type="NCBI Taxonomy" id="643568"/>
    <lineage>
        <taxon>Bacteria</taxon>
        <taxon>Pseudomonadati</taxon>
        <taxon>Pseudomonadota</taxon>
        <taxon>Alphaproteobacteria</taxon>
        <taxon>Sphingomonadales</taxon>
        <taxon>Sphingomonadaceae</taxon>
        <taxon>Sphingomonas</taxon>
    </lineage>
</organism>
<dbReference type="InterPro" id="IPR052164">
    <property type="entry name" value="Anthracycline_SecMetBiosynth"/>
</dbReference>
<gene>
    <name evidence="2" type="ORF">FHT02_000623</name>
</gene>
<evidence type="ECO:0000259" key="1">
    <source>
        <dbReference type="PROSITE" id="PS51819"/>
    </source>
</evidence>
<dbReference type="InterPro" id="IPR037523">
    <property type="entry name" value="VOC_core"/>
</dbReference>
<accession>A0A840Y7Z7</accession>
<dbReference type="PROSITE" id="PS51819">
    <property type="entry name" value="VOC"/>
    <property type="match status" value="1"/>
</dbReference>
<keyword evidence="3" id="KW-1185">Reference proteome</keyword>
<dbReference type="InterPro" id="IPR004360">
    <property type="entry name" value="Glyas_Fos-R_dOase_dom"/>
</dbReference>